<dbReference type="Proteomes" id="UP001549321">
    <property type="component" value="Unassembled WGS sequence"/>
</dbReference>
<keyword evidence="3" id="KW-0813">Transport</keyword>
<dbReference type="SUPFAM" id="SSF53850">
    <property type="entry name" value="Periplasmic binding protein-like II"/>
    <property type="match status" value="1"/>
</dbReference>
<proteinExistence type="inferred from homology"/>
<evidence type="ECO:0000256" key="5">
    <source>
        <dbReference type="ARBA" id="ARBA00022764"/>
    </source>
</evidence>
<sequence>MKSGFDFNLSRRSLLKSGAALAGTAAVGGGLMPRRAMAADKTLRVLLAGDPFYYAIEGLKDQFEQETGIKLQIEAISLEALQARLTSSFISNEPDADVISVDQMWLGQYLESKWITPLNEFIKADSDTHIEDYIPEVLYSLNTWRGQIGTLPVAAYGQMVLYRKDFADKAGITVPEDGSWSWNDYLAAVQKMNGQDFDGHKMSGTVLAGQQPAPVVHMYSQLAASMGTRWFKDFPAATAWDFQPTINSPENLAALKIFAELYKNAPAESVGYNWFDAGMRFAKGDVGMFYWWTPYAYLCKKDGYMSGKDSVVADKLGIARLPKGPGEQVVSLGGHSLGITANTANRDASWQFVKWATSAKTQKAMGLYNKYGYQFSDFARPSLYKDAELLKIYPHLTAQLGDLERGNGKIVRPPVPVYTTLEGIYGLNLNKVLTGQLTPEACLSDTSTFFETILKGNFLIPYQQASFNDTLDATKSLLKSLA</sequence>
<dbReference type="EMBL" id="JBEPSM010000002">
    <property type="protein sequence ID" value="MET4634732.1"/>
    <property type="molecule type" value="Genomic_DNA"/>
</dbReference>
<name>A0ABV2R0D0_9HYPH</name>
<dbReference type="Gene3D" id="3.40.190.10">
    <property type="entry name" value="Periplasmic binding protein-like II"/>
    <property type="match status" value="2"/>
</dbReference>
<keyword evidence="5" id="KW-0574">Periplasm</keyword>
<comment type="subcellular location">
    <subcellularLocation>
        <location evidence="1">Periplasm</location>
    </subcellularLocation>
</comment>
<dbReference type="InterPro" id="IPR006059">
    <property type="entry name" value="SBP"/>
</dbReference>
<comment type="caution">
    <text evidence="6">The sequence shown here is derived from an EMBL/GenBank/DDBJ whole genome shotgun (WGS) entry which is preliminary data.</text>
</comment>
<evidence type="ECO:0000313" key="6">
    <source>
        <dbReference type="EMBL" id="MET4634732.1"/>
    </source>
</evidence>
<reference evidence="6 7" key="1">
    <citation type="submission" date="2024-06" db="EMBL/GenBank/DDBJ databases">
        <title>Sorghum-associated microbial communities from plants grown in Nebraska, USA.</title>
        <authorList>
            <person name="Schachtman D."/>
        </authorList>
    </citation>
    <scope>NUCLEOTIDE SEQUENCE [LARGE SCALE GENOMIC DNA]</scope>
    <source>
        <strain evidence="6 7">3207</strain>
    </source>
</reference>
<gene>
    <name evidence="6" type="ORF">ABIE08_002678</name>
</gene>
<comment type="similarity">
    <text evidence="2">Belongs to the bacterial solute-binding protein 1 family.</text>
</comment>
<protein>
    <submittedName>
        <fullName evidence="6">Multiple sugar transport system substrate-binding protein</fullName>
    </submittedName>
</protein>
<dbReference type="PROSITE" id="PS51318">
    <property type="entry name" value="TAT"/>
    <property type="match status" value="1"/>
</dbReference>
<keyword evidence="7" id="KW-1185">Reference proteome</keyword>
<accession>A0ABV2R0D0</accession>
<evidence type="ECO:0000256" key="1">
    <source>
        <dbReference type="ARBA" id="ARBA00004418"/>
    </source>
</evidence>
<dbReference type="PANTHER" id="PTHR43649">
    <property type="entry name" value="ARABINOSE-BINDING PROTEIN-RELATED"/>
    <property type="match status" value="1"/>
</dbReference>
<organism evidence="6 7">
    <name type="scientific">Kaistia defluvii</name>
    <dbReference type="NCBI Taxonomy" id="410841"/>
    <lineage>
        <taxon>Bacteria</taxon>
        <taxon>Pseudomonadati</taxon>
        <taxon>Pseudomonadota</taxon>
        <taxon>Alphaproteobacteria</taxon>
        <taxon>Hyphomicrobiales</taxon>
        <taxon>Kaistiaceae</taxon>
        <taxon>Kaistia</taxon>
    </lineage>
</organism>
<dbReference type="InterPro" id="IPR050490">
    <property type="entry name" value="Bact_solute-bd_prot1"/>
</dbReference>
<evidence type="ECO:0000256" key="4">
    <source>
        <dbReference type="ARBA" id="ARBA00022729"/>
    </source>
</evidence>
<dbReference type="InterPro" id="IPR006311">
    <property type="entry name" value="TAT_signal"/>
</dbReference>
<evidence type="ECO:0000256" key="2">
    <source>
        <dbReference type="ARBA" id="ARBA00008520"/>
    </source>
</evidence>
<evidence type="ECO:0000313" key="7">
    <source>
        <dbReference type="Proteomes" id="UP001549321"/>
    </source>
</evidence>
<keyword evidence="6" id="KW-0762">Sugar transport</keyword>
<dbReference type="PANTHER" id="PTHR43649:SF34">
    <property type="entry name" value="ABC TRANSPORTER PERIPLASMIC-BINDING PROTEIN YCJN-RELATED"/>
    <property type="match status" value="1"/>
</dbReference>
<evidence type="ECO:0000256" key="3">
    <source>
        <dbReference type="ARBA" id="ARBA00022448"/>
    </source>
</evidence>
<dbReference type="Pfam" id="PF01547">
    <property type="entry name" value="SBP_bac_1"/>
    <property type="match status" value="1"/>
</dbReference>
<dbReference type="RefSeq" id="WP_354551760.1">
    <property type="nucleotide sequence ID" value="NZ_JBEPSM010000002.1"/>
</dbReference>
<keyword evidence="4" id="KW-0732">Signal</keyword>